<protein>
    <recommendedName>
        <fullName evidence="4">Peptidase A2 domain-containing protein</fullName>
    </recommendedName>
</protein>
<accession>A0A2Z6PDT0</accession>
<dbReference type="CDD" id="cd00303">
    <property type="entry name" value="retropepsin_like"/>
    <property type="match status" value="1"/>
</dbReference>
<feature type="region of interest" description="Disordered" evidence="1">
    <location>
        <begin position="46"/>
        <end position="82"/>
    </location>
</feature>
<reference evidence="3" key="1">
    <citation type="journal article" date="2017" name="Front. Plant Sci.">
        <title>Climate Clever Clovers: New Paradigm to Reduce the Environmental Footprint of Ruminants by Breeding Low Methanogenic Forages Utilizing Haplotype Variation.</title>
        <authorList>
            <person name="Kaur P."/>
            <person name="Appels R."/>
            <person name="Bayer P.E."/>
            <person name="Keeble-Gagnere G."/>
            <person name="Wang J."/>
            <person name="Hirakawa H."/>
            <person name="Shirasawa K."/>
            <person name="Vercoe P."/>
            <person name="Stefanova K."/>
            <person name="Durmic Z."/>
            <person name="Nichols P."/>
            <person name="Revell C."/>
            <person name="Isobe S.N."/>
            <person name="Edwards D."/>
            <person name="Erskine W."/>
        </authorList>
    </citation>
    <scope>NUCLEOTIDE SEQUENCE [LARGE SCALE GENOMIC DNA]</scope>
    <source>
        <strain evidence="3">cv. Daliak</strain>
    </source>
</reference>
<dbReference type="PANTHER" id="PTHR33240">
    <property type="entry name" value="OS08G0508500 PROTEIN"/>
    <property type="match status" value="1"/>
</dbReference>
<name>A0A2Z6PDT0_TRISU</name>
<evidence type="ECO:0000313" key="2">
    <source>
        <dbReference type="EMBL" id="GAU47435.1"/>
    </source>
</evidence>
<organism evidence="2 3">
    <name type="scientific">Trifolium subterraneum</name>
    <name type="common">Subterranean clover</name>
    <dbReference type="NCBI Taxonomy" id="3900"/>
    <lineage>
        <taxon>Eukaryota</taxon>
        <taxon>Viridiplantae</taxon>
        <taxon>Streptophyta</taxon>
        <taxon>Embryophyta</taxon>
        <taxon>Tracheophyta</taxon>
        <taxon>Spermatophyta</taxon>
        <taxon>Magnoliopsida</taxon>
        <taxon>eudicotyledons</taxon>
        <taxon>Gunneridae</taxon>
        <taxon>Pentapetalae</taxon>
        <taxon>rosids</taxon>
        <taxon>fabids</taxon>
        <taxon>Fabales</taxon>
        <taxon>Fabaceae</taxon>
        <taxon>Papilionoideae</taxon>
        <taxon>50 kb inversion clade</taxon>
        <taxon>NPAAA clade</taxon>
        <taxon>Hologalegina</taxon>
        <taxon>IRL clade</taxon>
        <taxon>Trifolieae</taxon>
        <taxon>Trifolium</taxon>
    </lineage>
</organism>
<evidence type="ECO:0000313" key="3">
    <source>
        <dbReference type="Proteomes" id="UP000242715"/>
    </source>
</evidence>
<feature type="compositionally biased region" description="Polar residues" evidence="1">
    <location>
        <begin position="46"/>
        <end position="61"/>
    </location>
</feature>
<proteinExistence type="predicted"/>
<evidence type="ECO:0000256" key="1">
    <source>
        <dbReference type="SAM" id="MobiDB-lite"/>
    </source>
</evidence>
<dbReference type="Proteomes" id="UP000242715">
    <property type="component" value="Unassembled WGS sequence"/>
</dbReference>
<dbReference type="Gene3D" id="2.40.70.10">
    <property type="entry name" value="Acid Proteases"/>
    <property type="match status" value="1"/>
</dbReference>
<dbReference type="AlphaFoldDB" id="A0A2Z6PDT0"/>
<sequence>MEVQIAPQVETEDITSTKFTALVSVRNSSNNNNNDDKAFVNNFPSIFMPQNNTEEGQPSQPSGSNVNIGSGNGSTTLNQNVSTIGSSGPSVVLEQIPAIVPVTMPSIPSPSVNVGGGNSSQPMNGDHRSPIRLFRLPNNERQYGMPPEFTAGLHNSSNEGPNMFSPSTSAIGNQGRQFQNLTNTSLMSLRQQMNDSNHEMVHMLTQQIGAVFNPLIQTTNDSYQLLANQMGRMTDFFGAPNIPNGARPNGQNVPLPNEIENVNQRQDPLPDIIMNANPRPGPIPVAQQPLNQNVVDQNQRVVLVNRNQNADEVVRNVQQNNFAGQNNLAHLVENILAQNGLNVGLHRPNFVSALSEFVLQTELPRNWKTPKDLVQKALNEGRLKFDEKSKPPMKVDTDPLQIADTSFAEPFEFMMVEAMEVTTLESIPEEEYIEKIKVVYPKAEEDLLDFLMRCKTKNHQVMLCPKCSAVCDKEATAGLKNYLPYVKPKFNGPNRRLNFNNGPNQQPNKGKAIMPNPSIHERIGRKQTFLPSTKIPMGQWGHGRYAAFDKRVKHQGSSSKGWQTDAQPSMAIDASKYSYKNNYKGKNPMTRTQWRRFQRQKKQEFQNVPQENNLKGIKIQEKAKRPKMTSMWFVTWYLYCHEFDVWSFSDREEDCYEPPLVDIKPVCYYVMDNGCIEEQCANFAKPDEGMKNHLKPLFVRAKVNNVGINKVLIDGGAAVNLMPSSLMEKIGKYDTDLISHNIVLSNYEGKSGHSWGALQVEVSIGSTVRPTLFLVVESKDNFNLLLGREWIHGVGAVPSTLHQNLAIWRDDGIVEYVEADQSYYLSEQCHITKQTFDKNLASIAPCGDKVVSENVYHSVKLHPTHGFCWRREEIDQDSSEDGVIPPSGWDCEFYYPHD</sequence>
<dbReference type="SUPFAM" id="SSF50630">
    <property type="entry name" value="Acid proteases"/>
    <property type="match status" value="1"/>
</dbReference>
<dbReference type="PANTHER" id="PTHR33240:SF15">
    <property type="entry name" value="GAG-PRO-LIKE PROTEIN"/>
    <property type="match status" value="1"/>
</dbReference>
<dbReference type="InterPro" id="IPR021109">
    <property type="entry name" value="Peptidase_aspartic_dom_sf"/>
</dbReference>
<keyword evidence="3" id="KW-1185">Reference proteome</keyword>
<gene>
    <name evidence="2" type="ORF">TSUD_86390</name>
</gene>
<dbReference type="OrthoDB" id="1738459at2759"/>
<dbReference type="EMBL" id="DF974313">
    <property type="protein sequence ID" value="GAU47435.1"/>
    <property type="molecule type" value="Genomic_DNA"/>
</dbReference>
<evidence type="ECO:0008006" key="4">
    <source>
        <dbReference type="Google" id="ProtNLM"/>
    </source>
</evidence>